<protein>
    <recommendedName>
        <fullName evidence="11">Reticulocalbin-3</fullName>
    </recommendedName>
</protein>
<dbReference type="FunFam" id="1.10.238.10:FF:000104">
    <property type="entry name" value="calumenin isoform X1"/>
    <property type="match status" value="1"/>
</dbReference>
<keyword evidence="3 12" id="KW-0732">Signal</keyword>
<dbReference type="Pfam" id="PF13499">
    <property type="entry name" value="EF-hand_7"/>
    <property type="match status" value="1"/>
</dbReference>
<sequence length="322" mass="37844">MILCYLLFVLNFWLVLSSPPPSYQTSGINKERTMDGAFSHRDYEHYKEAEHRAFDHEAILGSRSIIEEFERLTTEDAKKKLKEIVLTMDKNNDGLVDKEELTNWVMKSLSLLSKEESEERFQEADANADGKVTWKEYVADMYGFSNNADGQSFGEDQKMIKEDKEIFEVSDVDRSGILDKDEYRAFTHPEEYEHTMEVIFKRTLNEKDIDLDGFLNFEEFIGNERNEHDKEWYLSEKDRFEKDFDKDQDGKLNRQELLLWLSPNSRESAEEEADHLIESADDNKDQVLSINEILDHHDVFVGSEITDFGHHLENTHKFKDEL</sequence>
<dbReference type="GO" id="GO:0015031">
    <property type="term" value="P:protein transport"/>
    <property type="evidence" value="ECO:0007669"/>
    <property type="project" value="UniProtKB-ARBA"/>
</dbReference>
<dbReference type="SMART" id="SM00054">
    <property type="entry name" value="EFh"/>
    <property type="match status" value="6"/>
</dbReference>
<evidence type="ECO:0000256" key="12">
    <source>
        <dbReference type="SAM" id="SignalP"/>
    </source>
</evidence>
<dbReference type="PANTHER" id="PTHR10827">
    <property type="entry name" value="RETICULOCALBIN"/>
    <property type="match status" value="1"/>
</dbReference>
<reference evidence="14" key="1">
    <citation type="submission" date="2018-11" db="EMBL/GenBank/DDBJ databases">
        <title>Venom-gland transcriptomics and venom proteomics of the Florida green centipede (Hemiscolopendra marginata) reveal sex-based variation in a centipede venom.</title>
        <authorList>
            <person name="Nystrom G.S."/>
            <person name="Ward M.J."/>
            <person name="Ellsworth S.A."/>
            <person name="Rokyta D.R."/>
        </authorList>
    </citation>
    <scope>NUCLEOTIDE SEQUENCE</scope>
    <source>
        <tissue evidence="14">Venom gland</tissue>
    </source>
</reference>
<evidence type="ECO:0000256" key="4">
    <source>
        <dbReference type="ARBA" id="ARBA00022737"/>
    </source>
</evidence>
<evidence type="ECO:0000256" key="9">
    <source>
        <dbReference type="ARBA" id="ARBA00056975"/>
    </source>
</evidence>
<proteinExistence type="predicted"/>
<feature type="domain" description="EF-hand" evidence="13">
    <location>
        <begin position="158"/>
        <end position="193"/>
    </location>
</feature>
<feature type="signal peptide" evidence="12">
    <location>
        <begin position="1"/>
        <end position="17"/>
    </location>
</feature>
<dbReference type="EMBL" id="GHBY01000623">
    <property type="protein sequence ID" value="MUP40800.1"/>
    <property type="molecule type" value="Transcribed_RNA"/>
</dbReference>
<dbReference type="PANTHER" id="PTHR10827:SF95">
    <property type="entry name" value="LD34388P"/>
    <property type="match status" value="1"/>
</dbReference>
<dbReference type="PROSITE" id="PS50222">
    <property type="entry name" value="EF_HAND_2"/>
    <property type="match status" value="4"/>
</dbReference>
<evidence type="ECO:0000259" key="13">
    <source>
        <dbReference type="PROSITE" id="PS50222"/>
    </source>
</evidence>
<keyword evidence="7" id="KW-0325">Glycoprotein</keyword>
<feature type="domain" description="EF-hand" evidence="13">
    <location>
        <begin position="242"/>
        <end position="267"/>
    </location>
</feature>
<comment type="subunit">
    <text evidence="10">Interacts with PCSK6 (immature form including the propeptide); probably involved in the maturation and the secretion of PCSK6.</text>
</comment>
<evidence type="ECO:0000256" key="3">
    <source>
        <dbReference type="ARBA" id="ARBA00022729"/>
    </source>
</evidence>
<evidence type="ECO:0000256" key="1">
    <source>
        <dbReference type="ARBA" id="ARBA00004319"/>
    </source>
</evidence>
<keyword evidence="6" id="KW-0106">Calcium</keyword>
<evidence type="ECO:0000256" key="8">
    <source>
        <dbReference type="ARBA" id="ARBA00023186"/>
    </source>
</evidence>
<dbReference type="InterPro" id="IPR002048">
    <property type="entry name" value="EF_hand_dom"/>
</dbReference>
<dbReference type="Pfam" id="PF13202">
    <property type="entry name" value="EF-hand_5"/>
    <property type="match status" value="2"/>
</dbReference>
<keyword evidence="2" id="KW-0479">Metal-binding</keyword>
<dbReference type="GO" id="GO:0005788">
    <property type="term" value="C:endoplasmic reticulum lumen"/>
    <property type="evidence" value="ECO:0007669"/>
    <property type="project" value="UniProtKB-SubCell"/>
</dbReference>
<feature type="domain" description="EF-hand" evidence="13">
    <location>
        <begin position="112"/>
        <end position="147"/>
    </location>
</feature>
<evidence type="ECO:0000313" key="14">
    <source>
        <dbReference type="EMBL" id="MUP40800.1"/>
    </source>
</evidence>
<evidence type="ECO:0000256" key="7">
    <source>
        <dbReference type="ARBA" id="ARBA00023180"/>
    </source>
</evidence>
<dbReference type="InterPro" id="IPR011992">
    <property type="entry name" value="EF-hand-dom_pair"/>
</dbReference>
<name>A0A646QJC0_9MYRI</name>
<organism evidence="14">
    <name type="scientific">Hemiscolopendra marginata</name>
    <dbReference type="NCBI Taxonomy" id="943146"/>
    <lineage>
        <taxon>Eukaryota</taxon>
        <taxon>Metazoa</taxon>
        <taxon>Ecdysozoa</taxon>
        <taxon>Arthropoda</taxon>
        <taxon>Myriapoda</taxon>
        <taxon>Chilopoda</taxon>
        <taxon>Pleurostigmophora</taxon>
        <taxon>Scolopendromorpha</taxon>
        <taxon>Scolopendridae</taxon>
        <taxon>Hemiscolopendra</taxon>
    </lineage>
</organism>
<feature type="domain" description="EF-hand" evidence="13">
    <location>
        <begin position="76"/>
        <end position="111"/>
    </location>
</feature>
<comment type="function">
    <text evidence="9">Probable molecular chaperone assisting protein biosynthesis and transport in the endoplasmic reticulum. Required for the proper biosynthesis and transport of pulmonary surfactant-associated protein A/SP-A, pulmonary surfactant-associated protein D/SP-D and the lipid transporter ABCA3. By regulating both the proper expression and the degradation through the endoplasmic reticulum-associated protein degradation pathway of these proteins plays a crucial role in pulmonary surfactant homeostasis. Has an anti-fibrotic activity by negatively regulating the secretion of type I and type III collagens. This calcium-binding protein also transiently associates with immature PCSK6 and regulates its secretion.</text>
</comment>
<dbReference type="PROSITE" id="PS00018">
    <property type="entry name" value="EF_HAND_1"/>
    <property type="match status" value="5"/>
</dbReference>
<keyword evidence="5" id="KW-0256">Endoplasmic reticulum</keyword>
<dbReference type="Gene3D" id="1.10.238.10">
    <property type="entry name" value="EF-hand"/>
    <property type="match status" value="3"/>
</dbReference>
<dbReference type="SUPFAM" id="SSF47473">
    <property type="entry name" value="EF-hand"/>
    <property type="match status" value="2"/>
</dbReference>
<dbReference type="AlphaFoldDB" id="A0A646QJC0"/>
<keyword evidence="8" id="KW-0143">Chaperone</keyword>
<evidence type="ECO:0000256" key="11">
    <source>
        <dbReference type="ARBA" id="ARBA00072696"/>
    </source>
</evidence>
<evidence type="ECO:0000256" key="10">
    <source>
        <dbReference type="ARBA" id="ARBA00063143"/>
    </source>
</evidence>
<accession>A0A646QJC0</accession>
<keyword evidence="4" id="KW-0677">Repeat</keyword>
<evidence type="ECO:0000256" key="6">
    <source>
        <dbReference type="ARBA" id="ARBA00022837"/>
    </source>
</evidence>
<dbReference type="InterPro" id="IPR018247">
    <property type="entry name" value="EF_Hand_1_Ca_BS"/>
</dbReference>
<feature type="chain" id="PRO_5025027032" description="Reticulocalbin-3" evidence="12">
    <location>
        <begin position="18"/>
        <end position="322"/>
    </location>
</feature>
<comment type="subcellular location">
    <subcellularLocation>
        <location evidence="1">Endoplasmic reticulum lumen</location>
    </subcellularLocation>
</comment>
<dbReference type="GO" id="GO:0005509">
    <property type="term" value="F:calcium ion binding"/>
    <property type="evidence" value="ECO:0007669"/>
    <property type="project" value="InterPro"/>
</dbReference>
<evidence type="ECO:0000256" key="5">
    <source>
        <dbReference type="ARBA" id="ARBA00022824"/>
    </source>
</evidence>
<evidence type="ECO:0000256" key="2">
    <source>
        <dbReference type="ARBA" id="ARBA00022723"/>
    </source>
</evidence>